<sequence length="160" mass="17380">MPEKPSDPELASRVCLALMRVGTRMAVGFDQHFAHFGITQAQFRLLIAVWNCGGTSGATSSALAEYLFLERATVSVMINRLLGEGLLAKLPGENRRSYKLTLTEKSGNLLRSLGPEATALADTTLSSFSAQELQQLEAHLKALEKRLRDDATAHGQQSPP</sequence>
<keyword evidence="4" id="KW-0175">Coiled coil</keyword>
<dbReference type="EMBL" id="JACHGW010000002">
    <property type="protein sequence ID" value="MBB6050673.1"/>
    <property type="molecule type" value="Genomic_DNA"/>
</dbReference>
<evidence type="ECO:0000259" key="5">
    <source>
        <dbReference type="PROSITE" id="PS50995"/>
    </source>
</evidence>
<feature type="coiled-coil region" evidence="4">
    <location>
        <begin position="126"/>
        <end position="153"/>
    </location>
</feature>
<dbReference type="AlphaFoldDB" id="A0A7W9W6K4"/>
<proteinExistence type="predicted"/>
<dbReference type="Proteomes" id="UP000520814">
    <property type="component" value="Unassembled WGS sequence"/>
</dbReference>
<evidence type="ECO:0000256" key="4">
    <source>
        <dbReference type="SAM" id="Coils"/>
    </source>
</evidence>
<dbReference type="PANTHER" id="PTHR42756">
    <property type="entry name" value="TRANSCRIPTIONAL REGULATOR, MARR"/>
    <property type="match status" value="1"/>
</dbReference>
<keyword evidence="1" id="KW-0805">Transcription regulation</keyword>
<feature type="domain" description="HTH marR-type" evidence="5">
    <location>
        <begin position="11"/>
        <end position="145"/>
    </location>
</feature>
<reference evidence="6 7" key="1">
    <citation type="submission" date="2020-08" db="EMBL/GenBank/DDBJ databases">
        <title>Genomic Encyclopedia of Type Strains, Phase IV (KMG-IV): sequencing the most valuable type-strain genomes for metagenomic binning, comparative biology and taxonomic classification.</title>
        <authorList>
            <person name="Goeker M."/>
        </authorList>
    </citation>
    <scope>NUCLEOTIDE SEQUENCE [LARGE SCALE GENOMIC DNA]</scope>
    <source>
        <strain evidence="6 7">DSM 23562</strain>
    </source>
</reference>
<protein>
    <submittedName>
        <fullName evidence="6">DNA-binding MarR family transcriptional regulator</fullName>
    </submittedName>
</protein>
<dbReference type="InterPro" id="IPR036390">
    <property type="entry name" value="WH_DNA-bd_sf"/>
</dbReference>
<accession>A0A7W9W6K4</accession>
<dbReference type="InterPro" id="IPR000835">
    <property type="entry name" value="HTH_MarR-typ"/>
</dbReference>
<dbReference type="SUPFAM" id="SSF46785">
    <property type="entry name" value="Winged helix' DNA-binding domain"/>
    <property type="match status" value="1"/>
</dbReference>
<evidence type="ECO:0000313" key="6">
    <source>
        <dbReference type="EMBL" id="MBB6050673.1"/>
    </source>
</evidence>
<dbReference type="GO" id="GO:0003677">
    <property type="term" value="F:DNA binding"/>
    <property type="evidence" value="ECO:0007669"/>
    <property type="project" value="UniProtKB-KW"/>
</dbReference>
<evidence type="ECO:0000256" key="2">
    <source>
        <dbReference type="ARBA" id="ARBA00023125"/>
    </source>
</evidence>
<keyword evidence="3" id="KW-0804">Transcription</keyword>
<dbReference type="GO" id="GO:0003700">
    <property type="term" value="F:DNA-binding transcription factor activity"/>
    <property type="evidence" value="ECO:0007669"/>
    <property type="project" value="InterPro"/>
</dbReference>
<dbReference type="Pfam" id="PF01047">
    <property type="entry name" value="MarR"/>
    <property type="match status" value="1"/>
</dbReference>
<gene>
    <name evidence="6" type="ORF">HNQ39_002464</name>
</gene>
<dbReference type="PRINTS" id="PR00598">
    <property type="entry name" value="HTHMARR"/>
</dbReference>
<dbReference type="InterPro" id="IPR036388">
    <property type="entry name" value="WH-like_DNA-bd_sf"/>
</dbReference>
<keyword evidence="7" id="KW-1185">Reference proteome</keyword>
<dbReference type="PANTHER" id="PTHR42756:SF1">
    <property type="entry name" value="TRANSCRIPTIONAL REPRESSOR OF EMRAB OPERON"/>
    <property type="match status" value="1"/>
</dbReference>
<dbReference type="SMART" id="SM00347">
    <property type="entry name" value="HTH_MARR"/>
    <property type="match status" value="1"/>
</dbReference>
<dbReference type="RefSeq" id="WP_184196079.1">
    <property type="nucleotide sequence ID" value="NZ_JACHGW010000002.1"/>
</dbReference>
<evidence type="ECO:0000313" key="7">
    <source>
        <dbReference type="Proteomes" id="UP000520814"/>
    </source>
</evidence>
<dbReference type="Gene3D" id="1.10.10.10">
    <property type="entry name" value="Winged helix-like DNA-binding domain superfamily/Winged helix DNA-binding domain"/>
    <property type="match status" value="1"/>
</dbReference>
<dbReference type="PROSITE" id="PS50995">
    <property type="entry name" value="HTH_MARR_2"/>
    <property type="match status" value="1"/>
</dbReference>
<keyword evidence="2 6" id="KW-0238">DNA-binding</keyword>
<name>A0A7W9W6K4_ARMRO</name>
<organism evidence="6 7">
    <name type="scientific">Armatimonas rosea</name>
    <dbReference type="NCBI Taxonomy" id="685828"/>
    <lineage>
        <taxon>Bacteria</taxon>
        <taxon>Bacillati</taxon>
        <taxon>Armatimonadota</taxon>
        <taxon>Armatimonadia</taxon>
        <taxon>Armatimonadales</taxon>
        <taxon>Armatimonadaceae</taxon>
        <taxon>Armatimonas</taxon>
    </lineage>
</organism>
<comment type="caution">
    <text evidence="6">The sequence shown here is derived from an EMBL/GenBank/DDBJ whole genome shotgun (WGS) entry which is preliminary data.</text>
</comment>
<evidence type="ECO:0000256" key="3">
    <source>
        <dbReference type="ARBA" id="ARBA00023163"/>
    </source>
</evidence>
<evidence type="ECO:0000256" key="1">
    <source>
        <dbReference type="ARBA" id="ARBA00023015"/>
    </source>
</evidence>